<keyword evidence="2" id="KW-1185">Reference proteome</keyword>
<reference evidence="1 2" key="1">
    <citation type="submission" date="2018-10" db="EMBL/GenBank/DDBJ databases">
        <title>Improved assembly of the deer mouse Peromyscus maniculatus genome.</title>
        <authorList>
            <person name="Lassance J.-M."/>
            <person name="Hoekstra H.E."/>
        </authorList>
    </citation>
    <scope>NUCLEOTIDE SEQUENCE [LARGE SCALE GENOMIC DNA]</scope>
</reference>
<evidence type="ECO:0000313" key="2">
    <source>
        <dbReference type="Proteomes" id="UP000694547"/>
    </source>
</evidence>
<proteinExistence type="predicted"/>
<reference evidence="1" key="2">
    <citation type="submission" date="2025-08" db="UniProtKB">
        <authorList>
            <consortium name="Ensembl"/>
        </authorList>
    </citation>
    <scope>IDENTIFICATION</scope>
</reference>
<sequence>MNNLCEGGQAVGGAGRVAGMTVVCQMSARAHFPPLLLLNQVCSTSPAWKLNFLGFCFPGHPRTYLQSVPSKLIPQQVKREAVSVLPEQEPDDLAWGYRGLVS</sequence>
<protein>
    <submittedName>
        <fullName evidence="1">Uncharacterized protein</fullName>
    </submittedName>
</protein>
<name>A0A8C8UBE4_PERMB</name>
<organism evidence="1 2">
    <name type="scientific">Peromyscus maniculatus bairdii</name>
    <name type="common">Prairie deer mouse</name>
    <dbReference type="NCBI Taxonomy" id="230844"/>
    <lineage>
        <taxon>Eukaryota</taxon>
        <taxon>Metazoa</taxon>
        <taxon>Chordata</taxon>
        <taxon>Craniata</taxon>
        <taxon>Vertebrata</taxon>
        <taxon>Euteleostomi</taxon>
        <taxon>Mammalia</taxon>
        <taxon>Eutheria</taxon>
        <taxon>Euarchontoglires</taxon>
        <taxon>Glires</taxon>
        <taxon>Rodentia</taxon>
        <taxon>Myomorpha</taxon>
        <taxon>Muroidea</taxon>
        <taxon>Cricetidae</taxon>
        <taxon>Neotominae</taxon>
        <taxon>Peromyscus</taxon>
    </lineage>
</organism>
<dbReference type="Proteomes" id="UP000694547">
    <property type="component" value="Chromosome 1"/>
</dbReference>
<dbReference type="GeneTree" id="ENSGT00960000190906"/>
<reference evidence="1" key="3">
    <citation type="submission" date="2025-09" db="UniProtKB">
        <authorList>
            <consortium name="Ensembl"/>
        </authorList>
    </citation>
    <scope>IDENTIFICATION</scope>
</reference>
<dbReference type="Ensembl" id="ENSPEMT00000036101.1">
    <property type="protein sequence ID" value="ENSPEMP00000029445.1"/>
    <property type="gene ID" value="ENSPEMG00000026276.1"/>
</dbReference>
<evidence type="ECO:0000313" key="1">
    <source>
        <dbReference type="Ensembl" id="ENSPEMP00000029445.1"/>
    </source>
</evidence>
<accession>A0A8C8UBE4</accession>
<dbReference type="AlphaFoldDB" id="A0A8C8UBE4"/>